<evidence type="ECO:0000256" key="1">
    <source>
        <dbReference type="ARBA" id="ARBA00022729"/>
    </source>
</evidence>
<evidence type="ECO:0000313" key="4">
    <source>
        <dbReference type="EMBL" id="GEN75104.1"/>
    </source>
</evidence>
<dbReference type="Proteomes" id="UP000321863">
    <property type="component" value="Unassembled WGS sequence"/>
</dbReference>
<dbReference type="NCBIfam" id="TIGR04183">
    <property type="entry name" value="Por_Secre_tail"/>
    <property type="match status" value="1"/>
</dbReference>
<accession>A0A511YIT0</accession>
<feature type="chain" id="PRO_5022083064" description="Fibronectin type-III domain-containing protein" evidence="2">
    <location>
        <begin position="24"/>
        <end position="562"/>
    </location>
</feature>
<dbReference type="InterPro" id="IPR003961">
    <property type="entry name" value="FN3_dom"/>
</dbReference>
<name>A0A511YIT0_9FLAO</name>
<feature type="domain" description="Fibronectin type-III" evidence="3">
    <location>
        <begin position="239"/>
        <end position="339"/>
    </location>
</feature>
<dbReference type="InterPro" id="IPR026444">
    <property type="entry name" value="Secre_tail"/>
</dbReference>
<keyword evidence="1 2" id="KW-0732">Signal</keyword>
<protein>
    <recommendedName>
        <fullName evidence="3">Fibronectin type-III domain-containing protein</fullName>
    </recommendedName>
</protein>
<keyword evidence="5" id="KW-1185">Reference proteome</keyword>
<dbReference type="OrthoDB" id="1274898at2"/>
<evidence type="ECO:0000256" key="2">
    <source>
        <dbReference type="SAM" id="SignalP"/>
    </source>
</evidence>
<feature type="signal peptide" evidence="2">
    <location>
        <begin position="1"/>
        <end position="23"/>
    </location>
</feature>
<organism evidence="4 5">
    <name type="scientific">Chryseobacterium hagamense</name>
    <dbReference type="NCBI Taxonomy" id="395935"/>
    <lineage>
        <taxon>Bacteria</taxon>
        <taxon>Pseudomonadati</taxon>
        <taxon>Bacteroidota</taxon>
        <taxon>Flavobacteriia</taxon>
        <taxon>Flavobacteriales</taxon>
        <taxon>Weeksellaceae</taxon>
        <taxon>Chryseobacterium group</taxon>
        <taxon>Chryseobacterium</taxon>
    </lineage>
</organism>
<dbReference type="RefSeq" id="WP_146939974.1">
    <property type="nucleotide sequence ID" value="NZ_BJYJ01000002.1"/>
</dbReference>
<dbReference type="PROSITE" id="PS50853">
    <property type="entry name" value="FN3"/>
    <property type="match status" value="1"/>
</dbReference>
<dbReference type="InterPro" id="IPR013783">
    <property type="entry name" value="Ig-like_fold"/>
</dbReference>
<proteinExistence type="predicted"/>
<dbReference type="SUPFAM" id="SSF49265">
    <property type="entry name" value="Fibronectin type III"/>
    <property type="match status" value="1"/>
</dbReference>
<evidence type="ECO:0000313" key="5">
    <source>
        <dbReference type="Proteomes" id="UP000321863"/>
    </source>
</evidence>
<evidence type="ECO:0000259" key="3">
    <source>
        <dbReference type="PROSITE" id="PS50853"/>
    </source>
</evidence>
<dbReference type="EMBL" id="BJYJ01000002">
    <property type="protein sequence ID" value="GEN75104.1"/>
    <property type="molecule type" value="Genomic_DNA"/>
</dbReference>
<comment type="caution">
    <text evidence="4">The sequence shown here is derived from an EMBL/GenBank/DDBJ whole genome shotgun (WGS) entry which is preliminary data.</text>
</comment>
<dbReference type="Gene3D" id="2.60.40.10">
    <property type="entry name" value="Immunoglobulins"/>
    <property type="match status" value="1"/>
</dbReference>
<gene>
    <name evidence="4" type="ORF">CHA01nite_08440</name>
</gene>
<dbReference type="InterPro" id="IPR036116">
    <property type="entry name" value="FN3_sf"/>
</dbReference>
<dbReference type="AlphaFoldDB" id="A0A511YIT0"/>
<reference evidence="4 5" key="1">
    <citation type="submission" date="2019-07" db="EMBL/GenBank/DDBJ databases">
        <title>Whole genome shotgun sequence of Chryseobacterium hagamense NBRC 105253.</title>
        <authorList>
            <person name="Hosoyama A."/>
            <person name="Uohara A."/>
            <person name="Ohji S."/>
            <person name="Ichikawa N."/>
        </authorList>
    </citation>
    <scope>NUCLEOTIDE SEQUENCE [LARGE SCALE GENOMIC DNA]</scope>
    <source>
        <strain evidence="4 5">NBRC 105253</strain>
    </source>
</reference>
<sequence>MKRKLLISAGLMAAGLFTNCLYAQDYQPFTVQSGFNADVIANGVGPSASSTTNDVDGVNYAFVSQDFKLTATSAALTYGLPTNGMISSAVTSTPGLTYQMGSYSANNSLRLQNANDSGTLQFSNPLAASVVYMLATGGSGDCTVDATVNFTDNTTQTFTGIAISDWYGGSSYAIQGIGRINKTNDNLESGSGTNPRLYQLPLAISAANQSKSVKSVTVTKTGTGGIPNIFGFSANAYNPCGTPDNIMATTTMTGATLSWTAPASGAPASGYQYYLTTSSTAPTATTTPTGTVPSGTSVNLGTSLTTGQTYYFWVRSNCGGSSQSFWRLKQFVPGQLSATYTAGDISTLYDDSGVTTASATSCPGALSIVIPAGYKVQNTSVSYTMTAAGGGWMSEQRSLLACTNNSNTEASISSGTGSNGGTFSYNRTGLTLANNLTGTVNFEIRAWREYGGSGCGTNYNKVDNGTFTVTVTLQPVSALATNEVSAKGNEKIAYPNPFADTLYLEKAENVKKAVITDPSGVVVKTIDNPSSELFLGGVKSGMYILTLTMKDGSVKSMKTIKK</sequence>